<reference evidence="10" key="1">
    <citation type="submission" date="2015-11" db="EMBL/GenBank/DDBJ databases">
        <authorList>
            <person name="Varghese N."/>
        </authorList>
    </citation>
    <scope>NUCLEOTIDE SEQUENCE [LARGE SCALE GENOMIC DNA]</scope>
    <source>
        <strain evidence="10">DSM 45899</strain>
    </source>
</reference>
<dbReference type="GO" id="GO:0008236">
    <property type="term" value="F:serine-type peptidase activity"/>
    <property type="evidence" value="ECO:0007669"/>
    <property type="project" value="InterPro"/>
</dbReference>
<dbReference type="Pfam" id="PF00326">
    <property type="entry name" value="Peptidase_S9"/>
    <property type="match status" value="1"/>
</dbReference>
<evidence type="ECO:0000256" key="5">
    <source>
        <dbReference type="ARBA" id="ARBA00022801"/>
    </source>
</evidence>
<dbReference type="Proteomes" id="UP000198802">
    <property type="component" value="Unassembled WGS sequence"/>
</dbReference>
<evidence type="ECO:0000256" key="7">
    <source>
        <dbReference type="ARBA" id="ARBA00023326"/>
    </source>
</evidence>
<keyword evidence="5" id="KW-0378">Hydrolase</keyword>
<dbReference type="GO" id="GO:0006508">
    <property type="term" value="P:proteolysis"/>
    <property type="evidence" value="ECO:0007669"/>
    <property type="project" value="InterPro"/>
</dbReference>
<evidence type="ECO:0000313" key="10">
    <source>
        <dbReference type="Proteomes" id="UP000198802"/>
    </source>
</evidence>
<evidence type="ECO:0000313" key="9">
    <source>
        <dbReference type="EMBL" id="CUU59086.1"/>
    </source>
</evidence>
<evidence type="ECO:0000259" key="8">
    <source>
        <dbReference type="Pfam" id="PF00326"/>
    </source>
</evidence>
<dbReference type="GO" id="GO:0005576">
    <property type="term" value="C:extracellular region"/>
    <property type="evidence" value="ECO:0007669"/>
    <property type="project" value="UniProtKB-SubCell"/>
</dbReference>
<dbReference type="RefSeq" id="WP_165615807.1">
    <property type="nucleotide sequence ID" value="NZ_FAOZ01000024.1"/>
</dbReference>
<keyword evidence="7" id="KW-0624">Polysaccharide degradation</keyword>
<dbReference type="PANTHER" id="PTHR38050">
    <property type="match status" value="1"/>
</dbReference>
<proteinExistence type="predicted"/>
<dbReference type="AlphaFoldDB" id="A0A0S4QVH4"/>
<evidence type="ECO:0000256" key="2">
    <source>
        <dbReference type="ARBA" id="ARBA00022525"/>
    </source>
</evidence>
<keyword evidence="2" id="KW-0964">Secreted</keyword>
<name>A0A0S4QVH4_9ACTN</name>
<dbReference type="InterPro" id="IPR001375">
    <property type="entry name" value="Peptidase_S9_cat"/>
</dbReference>
<keyword evidence="3" id="KW-0858">Xylan degradation</keyword>
<organism evidence="9 10">
    <name type="scientific">Parafrankia irregularis</name>
    <dbReference type="NCBI Taxonomy" id="795642"/>
    <lineage>
        <taxon>Bacteria</taxon>
        <taxon>Bacillati</taxon>
        <taxon>Actinomycetota</taxon>
        <taxon>Actinomycetes</taxon>
        <taxon>Frankiales</taxon>
        <taxon>Frankiaceae</taxon>
        <taxon>Parafrankia</taxon>
    </lineage>
</organism>
<feature type="domain" description="Peptidase S9 prolyl oligopeptidase catalytic" evidence="8">
    <location>
        <begin position="121"/>
        <end position="208"/>
    </location>
</feature>
<dbReference type="InterPro" id="IPR029058">
    <property type="entry name" value="AB_hydrolase_fold"/>
</dbReference>
<keyword evidence="10" id="KW-1185">Reference proteome</keyword>
<evidence type="ECO:0000256" key="4">
    <source>
        <dbReference type="ARBA" id="ARBA00022729"/>
    </source>
</evidence>
<dbReference type="InterPro" id="IPR043595">
    <property type="entry name" value="FaeB/C/D"/>
</dbReference>
<dbReference type="Gene3D" id="3.40.50.1820">
    <property type="entry name" value="alpha/beta hydrolase"/>
    <property type="match status" value="1"/>
</dbReference>
<evidence type="ECO:0000256" key="3">
    <source>
        <dbReference type="ARBA" id="ARBA00022651"/>
    </source>
</evidence>
<keyword evidence="6" id="KW-0119">Carbohydrate metabolism</keyword>
<accession>A0A0S4QVH4</accession>
<gene>
    <name evidence="9" type="ORF">Ga0074812_124111</name>
</gene>
<dbReference type="SUPFAM" id="SSF53474">
    <property type="entry name" value="alpha/beta-Hydrolases"/>
    <property type="match status" value="1"/>
</dbReference>
<dbReference type="PANTHER" id="PTHR38050:SF2">
    <property type="entry name" value="FERULOYL ESTERASE C-RELATED"/>
    <property type="match status" value="1"/>
</dbReference>
<dbReference type="GO" id="GO:0030600">
    <property type="term" value="F:feruloyl esterase activity"/>
    <property type="evidence" value="ECO:0007669"/>
    <property type="project" value="InterPro"/>
</dbReference>
<evidence type="ECO:0000256" key="1">
    <source>
        <dbReference type="ARBA" id="ARBA00004613"/>
    </source>
</evidence>
<dbReference type="EMBL" id="FAOZ01000024">
    <property type="protein sequence ID" value="CUU59086.1"/>
    <property type="molecule type" value="Genomic_DNA"/>
</dbReference>
<protein>
    <submittedName>
        <fullName evidence="9">Polyhydroxybutyrate depolymerase</fullName>
    </submittedName>
</protein>
<sequence length="330" mass="34013">MPTGNAARCPGHSTRERRLRLGSAAVRGFAALLLVASCGPGDDTARSIPVAAPGAAPGACAPARPAPAAGQQIFRVGDTDRSYLLGLPAGYDGQMAYPLLFSFHGFGGSMEEQEANTSLAQTGTARGYIVVTPQSAGSPPKWNFLAQQGGADDFGFIQALLGDLTTRLCIDPDRVYAAGHSNGSAFAGFLVCKPPYPFAAVAMVAGVAPPSCPDGTAPATLAVNGTADVTVPYQNSAASIATYVERYRCATAPGRTRVADGVEQMRYQGCVQGSEIVFITVAGGTHVWPGGPAAAGDRPSARGNSQAGRTFPATDTVLDFFDQHHLSVHE</sequence>
<evidence type="ECO:0000256" key="6">
    <source>
        <dbReference type="ARBA" id="ARBA00023277"/>
    </source>
</evidence>
<dbReference type="GO" id="GO:0045493">
    <property type="term" value="P:xylan catabolic process"/>
    <property type="evidence" value="ECO:0007669"/>
    <property type="project" value="UniProtKB-KW"/>
</dbReference>
<comment type="subcellular location">
    <subcellularLocation>
        <location evidence="1">Secreted</location>
    </subcellularLocation>
</comment>
<keyword evidence="4" id="KW-0732">Signal</keyword>